<dbReference type="Pfam" id="PF13482">
    <property type="entry name" value="RNase_H_2"/>
    <property type="match status" value="1"/>
</dbReference>
<evidence type="ECO:0000313" key="2">
    <source>
        <dbReference type="EMBL" id="QNE90347.1"/>
    </source>
</evidence>
<dbReference type="Proteomes" id="UP000515743">
    <property type="component" value="Chromosome"/>
</dbReference>
<reference evidence="2 3" key="1">
    <citation type="submission" date="2020-07" db="EMBL/GenBank/DDBJ databases">
        <title>Complete genome and description of Corynebacterium incognita strain Marseille-Q3630 sp. nov.</title>
        <authorList>
            <person name="Boxberger M."/>
        </authorList>
    </citation>
    <scope>NUCLEOTIDE SEQUENCE [LARGE SCALE GENOMIC DNA]</scope>
    <source>
        <strain evidence="2 3">Marseille-Q3630</strain>
    </source>
</reference>
<evidence type="ECO:0000259" key="1">
    <source>
        <dbReference type="Pfam" id="PF13482"/>
    </source>
</evidence>
<dbReference type="EMBL" id="CP059404">
    <property type="protein sequence ID" value="QNE90347.1"/>
    <property type="molecule type" value="Genomic_DNA"/>
</dbReference>
<dbReference type="InterPro" id="IPR038720">
    <property type="entry name" value="YprB_RNase_H-like_dom"/>
</dbReference>
<dbReference type="InterPro" id="IPR019993">
    <property type="entry name" value="RecB_nuclease_TM0106_put"/>
</dbReference>
<dbReference type="NCBIfam" id="TIGR03491">
    <property type="entry name" value="TM0106 family RecB-like putative nuclease"/>
    <property type="match status" value="1"/>
</dbReference>
<protein>
    <submittedName>
        <fullName evidence="2">TM0106 family RecB-like putative nuclease</fullName>
    </submittedName>
</protein>
<organism evidence="2 3">
    <name type="scientific">Corynebacterium incognita</name>
    <dbReference type="NCBI Taxonomy" id="2754725"/>
    <lineage>
        <taxon>Bacteria</taxon>
        <taxon>Bacillati</taxon>
        <taxon>Actinomycetota</taxon>
        <taxon>Actinomycetes</taxon>
        <taxon>Mycobacteriales</taxon>
        <taxon>Corynebacteriaceae</taxon>
        <taxon>Corynebacterium</taxon>
    </lineage>
</organism>
<sequence length="517" mass="56677">MNDTISASDVVGCRYRLAQRRAHPDIPRTPAAQARADRFAAARELVLTKLPTKRGPGDGSALFKRVDLGPLPADDPEARFLETLEALASGATLITGAVLESTATTPTGPVRYSVNVDILQATSPVESVATGSRAYLPILVSNHRAARAHATITTPAVPTHRLGLSAPLPAPYKIRHHVTDGYRLSMAVRVLDELGLSTGSGGVIGQDRDRVFFTTPHPSALDDALAAPTPVAPRRVKECASCRFWQLCEPQLQAADEISLFLPGDRARAFREQGIDTVQGLIDAQLGEPSTLARAWREGTVALRRSDAAAIAASLPRADVEVDVDMEAYLDQGAYLWGAWHDGTYRAFVTWEPLGGKYEAANFREFWEWLQNLRDQAHAAGKTFRAYCYSNHGENHWMTMSAQRFGDPTLQEVKDFLHSEEWVDVFAHVKRHLAGPYGLGLKVIAPVADFEWEDEGFDGEASVNARRHAMHSEDAATAEDIRERILRYNRDDCRATAAVREWLRAGAPGAPTLTSET</sequence>
<dbReference type="RefSeq" id="WP_185176720.1">
    <property type="nucleotide sequence ID" value="NZ_CP059404.1"/>
</dbReference>
<evidence type="ECO:0000313" key="3">
    <source>
        <dbReference type="Proteomes" id="UP000515743"/>
    </source>
</evidence>
<name>A0A7G7CRY1_9CORY</name>
<keyword evidence="3" id="KW-1185">Reference proteome</keyword>
<gene>
    <name evidence="2" type="ORF">H0194_05085</name>
</gene>
<dbReference type="KEGG" id="cik:H0194_05085"/>
<feature type="domain" description="YprB ribonuclease H-like" evidence="1">
    <location>
        <begin position="348"/>
        <end position="503"/>
    </location>
</feature>
<dbReference type="AlphaFoldDB" id="A0A7G7CRY1"/>
<accession>A0A7G7CRY1</accession>
<proteinExistence type="predicted"/>